<dbReference type="AlphaFoldDB" id="A0AAW1MC78"/>
<protein>
    <submittedName>
        <fullName evidence="3">Homologous recombination OB-fold protein</fullName>
    </submittedName>
</protein>
<dbReference type="Pfam" id="PF15072">
    <property type="entry name" value="HROB"/>
    <property type="match status" value="1"/>
</dbReference>
<reference evidence="3 4" key="1">
    <citation type="journal article" date="2024" name="BMC Genomics">
        <title>De novo assembly and annotation of Popillia japonica's genome with initial clues to its potential as an invasive pest.</title>
        <authorList>
            <person name="Cucini C."/>
            <person name="Boschi S."/>
            <person name="Funari R."/>
            <person name="Cardaioli E."/>
            <person name="Iannotti N."/>
            <person name="Marturano G."/>
            <person name="Paoli F."/>
            <person name="Bruttini M."/>
            <person name="Carapelli A."/>
            <person name="Frati F."/>
            <person name="Nardi F."/>
        </authorList>
    </citation>
    <scope>NUCLEOTIDE SEQUENCE [LARGE SCALE GENOMIC DNA]</scope>
    <source>
        <strain evidence="3">DMR45628</strain>
    </source>
</reference>
<evidence type="ECO:0000313" key="4">
    <source>
        <dbReference type="Proteomes" id="UP001458880"/>
    </source>
</evidence>
<feature type="compositionally biased region" description="Polar residues" evidence="1">
    <location>
        <begin position="31"/>
        <end position="40"/>
    </location>
</feature>
<name>A0AAW1MC78_POPJA</name>
<dbReference type="InterPro" id="IPR028045">
    <property type="entry name" value="HROB"/>
</dbReference>
<evidence type="ECO:0000256" key="1">
    <source>
        <dbReference type="SAM" id="MobiDB-lite"/>
    </source>
</evidence>
<dbReference type="PANTHER" id="PTHR14523:SF1">
    <property type="entry name" value="HOMOLOGOUS RECOMBINATION OB-FOLD PROTEIN"/>
    <property type="match status" value="1"/>
</dbReference>
<evidence type="ECO:0000259" key="2">
    <source>
        <dbReference type="Pfam" id="PF15072"/>
    </source>
</evidence>
<sequence>MFKQDNFDIDNVFANLPDDMFLNDDKTGQCSPVPSTSKSISPVRKHPHTNDTARNVCQKKVAVKRKFPGPAGLFPETNGTLNVHSNAQDQIPFILSSQFPSSQNPNLKFQEVTWQDMCKDFKCSNLIEKYDIKWINDNISLNLVNKKVPFLAAIVKKVKNTSKSPIFVLADPAGEIEALISSDLYEDYNEYLISDSVLILKQFSILS</sequence>
<dbReference type="Proteomes" id="UP001458880">
    <property type="component" value="Unassembled WGS sequence"/>
</dbReference>
<dbReference type="PANTHER" id="PTHR14523">
    <property type="entry name" value="UNCHARACTERIZED PROTEIN C17ORF53 HOMOLOG"/>
    <property type="match status" value="1"/>
</dbReference>
<comment type="caution">
    <text evidence="3">The sequence shown here is derived from an EMBL/GenBank/DDBJ whole genome shotgun (WGS) entry which is preliminary data.</text>
</comment>
<evidence type="ECO:0000313" key="3">
    <source>
        <dbReference type="EMBL" id="KAK9745177.1"/>
    </source>
</evidence>
<accession>A0AAW1MC78</accession>
<organism evidence="3 4">
    <name type="scientific">Popillia japonica</name>
    <name type="common">Japanese beetle</name>
    <dbReference type="NCBI Taxonomy" id="7064"/>
    <lineage>
        <taxon>Eukaryota</taxon>
        <taxon>Metazoa</taxon>
        <taxon>Ecdysozoa</taxon>
        <taxon>Arthropoda</taxon>
        <taxon>Hexapoda</taxon>
        <taxon>Insecta</taxon>
        <taxon>Pterygota</taxon>
        <taxon>Neoptera</taxon>
        <taxon>Endopterygota</taxon>
        <taxon>Coleoptera</taxon>
        <taxon>Polyphaga</taxon>
        <taxon>Scarabaeiformia</taxon>
        <taxon>Scarabaeidae</taxon>
        <taxon>Rutelinae</taxon>
        <taxon>Popillia</taxon>
    </lineage>
</organism>
<dbReference type="InterPro" id="IPR058570">
    <property type="entry name" value="HROB_OB"/>
</dbReference>
<dbReference type="EMBL" id="JASPKY010000051">
    <property type="protein sequence ID" value="KAK9745177.1"/>
    <property type="molecule type" value="Genomic_DNA"/>
</dbReference>
<dbReference type="GO" id="GO:0000725">
    <property type="term" value="P:recombinational repair"/>
    <property type="evidence" value="ECO:0007669"/>
    <property type="project" value="InterPro"/>
</dbReference>
<feature type="domain" description="Homologous recombination OB-fold protein OB-fold" evidence="2">
    <location>
        <begin position="146"/>
        <end position="207"/>
    </location>
</feature>
<feature type="region of interest" description="Disordered" evidence="1">
    <location>
        <begin position="31"/>
        <end position="50"/>
    </location>
</feature>
<proteinExistence type="predicted"/>
<keyword evidence="4" id="KW-1185">Reference proteome</keyword>
<gene>
    <name evidence="3" type="ORF">QE152_g7186</name>
</gene>